<dbReference type="GO" id="GO:0016616">
    <property type="term" value="F:oxidoreductase activity, acting on the CH-OH group of donors, NAD or NADP as acceptor"/>
    <property type="evidence" value="ECO:0007669"/>
    <property type="project" value="TreeGrafter"/>
</dbReference>
<dbReference type="Proteomes" id="UP000622797">
    <property type="component" value="Unassembled WGS sequence"/>
</dbReference>
<name>A0A8H4TVJ4_9HYPO</name>
<feature type="domain" description="NAD-dependent epimerase/dehydratase" evidence="3">
    <location>
        <begin position="970"/>
        <end position="1222"/>
    </location>
</feature>
<evidence type="ECO:0000256" key="1">
    <source>
        <dbReference type="ARBA" id="ARBA00023002"/>
    </source>
</evidence>
<sequence length="1302" mass="145049">MAEIAGLVLGGIPIAIWALEKYAEPFEAYQNYRIVIETLRADLILQRRQLEVTLSSVGLESPSAVELQECFKAKFPRIHRELVIIIEQMGNSTAQLLKSLDIDINGKVSIAKIEPLTGELATIDLDWNFDLDGNLRPSRTQWVFTAGFSYGKSANSTPLLQSWRKFRVTAGRDAIVKSQPTSSASISPAITVPQSRADRNPVSLLLDSLRRPHQTLPTTPPIAQTSVPPPATIESIEDLCVEVQKRCASLSIIGCLEDPDVNNDRQFSHFSLEKTSEEFSYVTRTISLEHLLAEQNQQQMYAHLALSAKKRYGIAASVAWSVLHLSDSPWMGERWDQNEIKFFVGKTGKGQELLSQHPCTSYAFHEPTTMSQTQTRARDFDHLIPNKTIFTLGVILIELCLKTTLEELRQNFNGQVGDPDSVTLLDDYRTALNTLDYVYREAGDSYGNAVQSKCPAKNRRGMLVKREKHQGTSFVNATTVATTIKASNGSHMSISGIKFISQKAPKTRPQPKPITKDDLRAVQEGGHKRIAPKPQSKGRGTSIPYQSATDTWFDVSFSLELTKVWSEANEMQNSSLPSPKGITIPDWALHGLPVEISDEGKQCFHAYLFSCPIRQPPLEQLHIVAWQPLSMDQARFERLMLQPLTLRCTLSMGALFLLLKSGKKESAGLAMHSSRLCNLVNKLLGQKHRTLDEAMVLIQSVASLALLAAFLGLYDDWYAHIKGLKHLVDQAGGIESLPAPVQVLVEKADLRGACDILVMPLITPSSSRQTISKVLPKYHRNSFVDEVRRAVYEGKGHDHVCDAIQSLAMFATTIAFATSERSKIIFDPLALMDEYHSIEFTLLALPQPFQSHTEALDRCSHSNLASEGLARLPKNDDENVQFAKTSIQAALRISALFYLKLVRGGPPETLHGPVHMLQRLFHGYSKGALIWVCLVADLMVWMSIHEAWNFGSQKPDTSICRRAIPEGSTILIIGANSFTGSHVANQFLERGYKVRGTVRDVERNAWLPRFFTEKCGSDCFELVKVADMSAEHAFEQAVKGVSVVVHTAQNMSLSPNPNEVIPHVISGIVNGLKAAYSEPGVKRFIYTSSCATLYSPEREDDPGTVVTENTWNEYTVKQAWAPPPYTPDRGMVVYAASKTQAEQEVWKYHHEHRHERPDLVVNTVIPSLSLGKPLDPTNQGYSSTSGFIPLLLKGSTFPMHPFFPRQYYVHVQDSARLHVAAAILEDVKDQRIFAYSERLSWNNILAILRKARPDSTLPADFSNGHDPHKIVPRDKAEALLRILGRPGWIGLEECVKETIEGL</sequence>
<dbReference type="InterPro" id="IPR056002">
    <property type="entry name" value="DUF7580"/>
</dbReference>
<dbReference type="InterPro" id="IPR036291">
    <property type="entry name" value="NAD(P)-bd_dom_sf"/>
</dbReference>
<evidence type="ECO:0000259" key="4">
    <source>
        <dbReference type="Pfam" id="PF24476"/>
    </source>
</evidence>
<organism evidence="5 6">
    <name type="scientific">Fusarium sarcochroum</name>
    <dbReference type="NCBI Taxonomy" id="1208366"/>
    <lineage>
        <taxon>Eukaryota</taxon>
        <taxon>Fungi</taxon>
        <taxon>Dikarya</taxon>
        <taxon>Ascomycota</taxon>
        <taxon>Pezizomycotina</taxon>
        <taxon>Sordariomycetes</taxon>
        <taxon>Hypocreomycetidae</taxon>
        <taxon>Hypocreales</taxon>
        <taxon>Nectriaceae</taxon>
        <taxon>Fusarium</taxon>
        <taxon>Fusarium lateritium species complex</taxon>
    </lineage>
</organism>
<dbReference type="EMBL" id="JABEXW010000391">
    <property type="protein sequence ID" value="KAF4964778.1"/>
    <property type="molecule type" value="Genomic_DNA"/>
</dbReference>
<evidence type="ECO:0008006" key="7">
    <source>
        <dbReference type="Google" id="ProtNLM"/>
    </source>
</evidence>
<keyword evidence="6" id="KW-1185">Reference proteome</keyword>
<evidence type="ECO:0000313" key="6">
    <source>
        <dbReference type="Proteomes" id="UP000622797"/>
    </source>
</evidence>
<proteinExistence type="inferred from homology"/>
<dbReference type="PANTHER" id="PTHR10366">
    <property type="entry name" value="NAD DEPENDENT EPIMERASE/DEHYDRATASE"/>
    <property type="match status" value="1"/>
</dbReference>
<dbReference type="Gene3D" id="3.40.50.720">
    <property type="entry name" value="NAD(P)-binding Rossmann-like Domain"/>
    <property type="match status" value="1"/>
</dbReference>
<reference evidence="5" key="1">
    <citation type="journal article" date="2020" name="BMC Genomics">
        <title>Correction to: Identification and distribution of gene clusters required for synthesis of sphingolipid metabolism inhibitors in diverse species of the filamentous fungus Fusarium.</title>
        <authorList>
            <person name="Kim H.S."/>
            <person name="Lohmar J.M."/>
            <person name="Busman M."/>
            <person name="Brown D.W."/>
            <person name="Naumann T.A."/>
            <person name="Divon H.H."/>
            <person name="Lysoe E."/>
            <person name="Uhlig S."/>
            <person name="Proctor R.H."/>
        </authorList>
    </citation>
    <scope>NUCLEOTIDE SEQUENCE</scope>
    <source>
        <strain evidence="5">NRRL 20472</strain>
    </source>
</reference>
<gene>
    <name evidence="5" type="ORF">FSARC_7377</name>
</gene>
<accession>A0A8H4TVJ4</accession>
<dbReference type="Pfam" id="PF24476">
    <property type="entry name" value="DUF7580"/>
    <property type="match status" value="1"/>
</dbReference>
<protein>
    <recommendedName>
        <fullName evidence="7">NAD-dependent epimerase/dehydratase domain-containing protein</fullName>
    </recommendedName>
</protein>
<dbReference type="OrthoDB" id="3469225at2759"/>
<dbReference type="PANTHER" id="PTHR10366:SF562">
    <property type="entry name" value="ALDEHYDE REDUCTASE II (AFU_ORTHOLOGUE AFUA_1G11360)"/>
    <property type="match status" value="1"/>
</dbReference>
<evidence type="ECO:0000259" key="3">
    <source>
        <dbReference type="Pfam" id="PF01370"/>
    </source>
</evidence>
<evidence type="ECO:0000313" key="5">
    <source>
        <dbReference type="EMBL" id="KAF4964778.1"/>
    </source>
</evidence>
<dbReference type="Pfam" id="PF01370">
    <property type="entry name" value="Epimerase"/>
    <property type="match status" value="1"/>
</dbReference>
<reference evidence="5" key="2">
    <citation type="submission" date="2020-05" db="EMBL/GenBank/DDBJ databases">
        <authorList>
            <person name="Kim H.-S."/>
            <person name="Proctor R.H."/>
            <person name="Brown D.W."/>
        </authorList>
    </citation>
    <scope>NUCLEOTIDE SEQUENCE</scope>
    <source>
        <strain evidence="5">NRRL 20472</strain>
    </source>
</reference>
<evidence type="ECO:0000256" key="2">
    <source>
        <dbReference type="ARBA" id="ARBA00023445"/>
    </source>
</evidence>
<dbReference type="InterPro" id="IPR001509">
    <property type="entry name" value="Epimerase_deHydtase"/>
</dbReference>
<comment type="caution">
    <text evidence="5">The sequence shown here is derived from an EMBL/GenBank/DDBJ whole genome shotgun (WGS) entry which is preliminary data.</text>
</comment>
<keyword evidence="1" id="KW-0560">Oxidoreductase</keyword>
<dbReference type="InterPro" id="IPR050425">
    <property type="entry name" value="NAD(P)_dehydrat-like"/>
</dbReference>
<dbReference type="SUPFAM" id="SSF51735">
    <property type="entry name" value="NAD(P)-binding Rossmann-fold domains"/>
    <property type="match status" value="1"/>
</dbReference>
<feature type="domain" description="DUF7580" evidence="4">
    <location>
        <begin position="231"/>
        <end position="452"/>
    </location>
</feature>
<comment type="similarity">
    <text evidence="2">Belongs to the NAD(P)-dependent epimerase/dehydratase family. Dihydroflavonol-4-reductase subfamily.</text>
</comment>